<reference evidence="3" key="1">
    <citation type="journal article" date="2008" name="Nat. Genet.">
        <title>The Pristionchus pacificus genome provides a unique perspective on nematode lifestyle and parasitism.</title>
        <authorList>
            <person name="Dieterich C."/>
            <person name="Clifton S.W."/>
            <person name="Schuster L.N."/>
            <person name="Chinwalla A."/>
            <person name="Delehaunty K."/>
            <person name="Dinkelacker I."/>
            <person name="Fulton L."/>
            <person name="Fulton R."/>
            <person name="Godfrey J."/>
            <person name="Minx P."/>
            <person name="Mitreva M."/>
            <person name="Roeseler W."/>
            <person name="Tian H."/>
            <person name="Witte H."/>
            <person name="Yang S.P."/>
            <person name="Wilson R.K."/>
            <person name="Sommer R.J."/>
        </authorList>
    </citation>
    <scope>NUCLEOTIDE SEQUENCE [LARGE SCALE GENOMIC DNA]</scope>
    <source>
        <strain evidence="3">PS312</strain>
    </source>
</reference>
<accession>A0A8R1Y9I2</accession>
<feature type="region of interest" description="Disordered" evidence="1">
    <location>
        <begin position="122"/>
        <end position="363"/>
    </location>
</feature>
<dbReference type="GO" id="GO:0005886">
    <property type="term" value="C:plasma membrane"/>
    <property type="evidence" value="ECO:0000318"/>
    <property type="project" value="GO_Central"/>
</dbReference>
<dbReference type="GO" id="GO:0061817">
    <property type="term" value="P:endoplasmic reticulum-plasma membrane tethering"/>
    <property type="evidence" value="ECO:0000318"/>
    <property type="project" value="GO_Central"/>
</dbReference>
<dbReference type="Proteomes" id="UP000005239">
    <property type="component" value="Unassembled WGS sequence"/>
</dbReference>
<feature type="compositionally biased region" description="Pro residues" evidence="1">
    <location>
        <begin position="126"/>
        <end position="140"/>
    </location>
</feature>
<dbReference type="AlphaFoldDB" id="A0A8R1Y9I2"/>
<feature type="compositionally biased region" description="Basic and acidic residues" evidence="1">
    <location>
        <begin position="345"/>
        <end position="363"/>
    </location>
</feature>
<dbReference type="GO" id="GO:0005789">
    <property type="term" value="C:endoplasmic reticulum membrane"/>
    <property type="evidence" value="ECO:0000318"/>
    <property type="project" value="GO_Central"/>
</dbReference>
<dbReference type="GO" id="GO:0043495">
    <property type="term" value="F:protein-membrane adaptor activity"/>
    <property type="evidence" value="ECO:0000318"/>
    <property type="project" value="GO_Central"/>
</dbReference>
<dbReference type="EnsemblMetazoa" id="PPA08862.1">
    <property type="protein sequence ID" value="PPA08862.1"/>
    <property type="gene ID" value="WBGene00098416"/>
</dbReference>
<dbReference type="GO" id="GO:0090158">
    <property type="term" value="P:endoplasmic reticulum membrane organization"/>
    <property type="evidence" value="ECO:0000318"/>
    <property type="project" value="GO_Central"/>
</dbReference>
<organism evidence="2 3">
    <name type="scientific">Pristionchus pacificus</name>
    <name type="common">Parasitic nematode worm</name>
    <dbReference type="NCBI Taxonomy" id="54126"/>
    <lineage>
        <taxon>Eukaryota</taxon>
        <taxon>Metazoa</taxon>
        <taxon>Ecdysozoa</taxon>
        <taxon>Nematoda</taxon>
        <taxon>Chromadorea</taxon>
        <taxon>Rhabditida</taxon>
        <taxon>Rhabditina</taxon>
        <taxon>Diplogasteromorpha</taxon>
        <taxon>Diplogasteroidea</taxon>
        <taxon>Neodiplogasteridae</taxon>
        <taxon>Pristionchus</taxon>
    </lineage>
</organism>
<name>A0A8R1Y9I2_PRIPA</name>
<proteinExistence type="predicted"/>
<reference evidence="2" key="2">
    <citation type="submission" date="2022-06" db="UniProtKB">
        <authorList>
            <consortium name="EnsemblMetazoa"/>
        </authorList>
    </citation>
    <scope>IDENTIFICATION</scope>
    <source>
        <strain evidence="2">PS312</strain>
    </source>
</reference>
<sequence length="363" mass="40292">QLLFAAANYRQEKDVEVLNNGQSSIMFKVFHQNKPVVREYVTVLHPEDGRSSQDRLTAVMAFAMSNSTDVKMLWEKHRKIANQPNSSSRKYIKIDFEDERRMSLARGGPKSAAPKTNISLLTSAYPAPPDEYPPPPPSLPRPSTKVSNSGGRDASITHPNSTKKEQAIRPPSIHPNDLRPMKDVPPPLERLEPSVRTSIPLPPSKPPPQRAPPSTEESKEDEEEAPPPPPIIKSKTLPVKAPPPRKLAPNPPSTEEEESDEVPPTPPVQTKSKIPPLKTNHSRRLPVVSPSQENESIEDETSNLKDVPSLPQKDIPSTTSSGRKKVTDEESTQQQSIVYILYPGGEDKKNKEDADEKDEESKQ</sequence>
<evidence type="ECO:0000256" key="1">
    <source>
        <dbReference type="SAM" id="MobiDB-lite"/>
    </source>
</evidence>
<protein>
    <submittedName>
        <fullName evidence="2">Uncharacterized protein</fullName>
    </submittedName>
</protein>
<evidence type="ECO:0000313" key="2">
    <source>
        <dbReference type="EnsemblMetazoa" id="PPA08862.1"/>
    </source>
</evidence>
<evidence type="ECO:0000313" key="3">
    <source>
        <dbReference type="Proteomes" id="UP000005239"/>
    </source>
</evidence>
<keyword evidence="3" id="KW-1185">Reference proteome</keyword>
<feature type="compositionally biased region" description="Pro residues" evidence="1">
    <location>
        <begin position="200"/>
        <end position="211"/>
    </location>
</feature>
<gene>
    <name evidence="2" type="primary">WBGene00098416</name>
</gene>
<feature type="compositionally biased region" description="Pro residues" evidence="1">
    <location>
        <begin position="240"/>
        <end position="252"/>
    </location>
</feature>